<evidence type="ECO:0000256" key="2">
    <source>
        <dbReference type="ARBA" id="ARBA00023315"/>
    </source>
</evidence>
<feature type="region of interest" description="Disordered" evidence="3">
    <location>
        <begin position="1"/>
        <end position="26"/>
    </location>
</feature>
<name>A0ABW2ZRW9_9MICO</name>
<keyword evidence="1" id="KW-0808">Transferase</keyword>
<dbReference type="InterPro" id="IPR002123">
    <property type="entry name" value="Plipid/glycerol_acylTrfase"/>
</dbReference>
<keyword evidence="6" id="KW-1185">Reference proteome</keyword>
<evidence type="ECO:0000313" key="6">
    <source>
        <dbReference type="Proteomes" id="UP001597042"/>
    </source>
</evidence>
<organism evidence="5 6">
    <name type="scientific">Microbacterium koreense</name>
    <dbReference type="NCBI Taxonomy" id="323761"/>
    <lineage>
        <taxon>Bacteria</taxon>
        <taxon>Bacillati</taxon>
        <taxon>Actinomycetota</taxon>
        <taxon>Actinomycetes</taxon>
        <taxon>Micrococcales</taxon>
        <taxon>Microbacteriaceae</taxon>
        <taxon>Microbacterium</taxon>
    </lineage>
</organism>
<evidence type="ECO:0000313" key="5">
    <source>
        <dbReference type="EMBL" id="MFD0781301.1"/>
    </source>
</evidence>
<dbReference type="Proteomes" id="UP001597042">
    <property type="component" value="Unassembled WGS sequence"/>
</dbReference>
<protein>
    <submittedName>
        <fullName evidence="5">Lysophospholipid acyltransferase family protein</fullName>
    </submittedName>
</protein>
<dbReference type="EMBL" id="JBHTIM010000001">
    <property type="protein sequence ID" value="MFD0781301.1"/>
    <property type="molecule type" value="Genomic_DNA"/>
</dbReference>
<feature type="compositionally biased region" description="Polar residues" evidence="3">
    <location>
        <begin position="1"/>
        <end position="12"/>
    </location>
</feature>
<dbReference type="Pfam" id="PF01553">
    <property type="entry name" value="Acyltransferase"/>
    <property type="match status" value="1"/>
</dbReference>
<proteinExistence type="predicted"/>
<feature type="domain" description="Phospholipid/glycerol acyltransferase" evidence="4">
    <location>
        <begin position="62"/>
        <end position="182"/>
    </location>
</feature>
<dbReference type="PANTHER" id="PTHR10434:SF55">
    <property type="entry name" value="POSSIBLE ACYLTRANSFERASE"/>
    <property type="match status" value="1"/>
</dbReference>
<dbReference type="SMART" id="SM00563">
    <property type="entry name" value="PlsC"/>
    <property type="match status" value="1"/>
</dbReference>
<reference evidence="6" key="1">
    <citation type="journal article" date="2019" name="Int. J. Syst. Evol. Microbiol.">
        <title>The Global Catalogue of Microorganisms (GCM) 10K type strain sequencing project: providing services to taxonomists for standard genome sequencing and annotation.</title>
        <authorList>
            <consortium name="The Broad Institute Genomics Platform"/>
            <consortium name="The Broad Institute Genome Sequencing Center for Infectious Disease"/>
            <person name="Wu L."/>
            <person name="Ma J."/>
        </authorList>
    </citation>
    <scope>NUCLEOTIDE SEQUENCE [LARGE SCALE GENOMIC DNA]</scope>
    <source>
        <strain evidence="6">CCUG 50754</strain>
    </source>
</reference>
<comment type="caution">
    <text evidence="5">The sequence shown here is derived from an EMBL/GenBank/DDBJ whole genome shotgun (WGS) entry which is preliminary data.</text>
</comment>
<dbReference type="RefSeq" id="WP_378749849.1">
    <property type="nucleotide sequence ID" value="NZ_JBHSSV010000002.1"/>
</dbReference>
<evidence type="ECO:0000259" key="4">
    <source>
        <dbReference type="SMART" id="SM00563"/>
    </source>
</evidence>
<evidence type="ECO:0000256" key="1">
    <source>
        <dbReference type="ARBA" id="ARBA00022679"/>
    </source>
</evidence>
<keyword evidence="2 5" id="KW-0012">Acyltransferase</keyword>
<gene>
    <name evidence="5" type="ORF">ACFQZV_08315</name>
</gene>
<dbReference type="GO" id="GO:0016746">
    <property type="term" value="F:acyltransferase activity"/>
    <property type="evidence" value="ECO:0007669"/>
    <property type="project" value="UniProtKB-KW"/>
</dbReference>
<dbReference type="CDD" id="cd07989">
    <property type="entry name" value="LPLAT_AGPAT-like"/>
    <property type="match status" value="1"/>
</dbReference>
<dbReference type="PANTHER" id="PTHR10434">
    <property type="entry name" value="1-ACYL-SN-GLYCEROL-3-PHOSPHATE ACYLTRANSFERASE"/>
    <property type="match status" value="1"/>
</dbReference>
<accession>A0ABW2ZRW9</accession>
<feature type="compositionally biased region" description="Polar residues" evidence="3">
    <location>
        <begin position="256"/>
        <end position="267"/>
    </location>
</feature>
<evidence type="ECO:0000256" key="3">
    <source>
        <dbReference type="SAM" id="MobiDB-lite"/>
    </source>
</evidence>
<sequence length="267" mass="29041">MRSAPTSTSSDSDVARTRPPASTEKSRPSVFWPLAAIVVPLAGIMLKIDVQDAHKLPREGAYVVAPNHYSELDPVAVAVAVWRAGRAPRFMAKESLFRVPVLGWALRATGMVPVARHTSAAAAKQTLAASETLVEHGRGVIVYPEGTLTRDPEMWPMRGKTGAVRLALEGDIPLIPVAQWGVQQVMPRYGKLRLWPLRRRVTVRFGDPVDIDSFRGRRVSPAELVAATDVVMADIAGLLSDVRGTPAPAERWNPAQHGQNETGRLES</sequence>
<dbReference type="SUPFAM" id="SSF69593">
    <property type="entry name" value="Glycerol-3-phosphate (1)-acyltransferase"/>
    <property type="match status" value="1"/>
</dbReference>
<feature type="region of interest" description="Disordered" evidence="3">
    <location>
        <begin position="246"/>
        <end position="267"/>
    </location>
</feature>